<protein>
    <submittedName>
        <fullName evidence="1">BnaC05g12430D protein</fullName>
    </submittedName>
</protein>
<dbReference type="PaxDb" id="3708-A0A078H3W1"/>
<evidence type="ECO:0000313" key="2">
    <source>
        <dbReference type="Proteomes" id="UP000028999"/>
    </source>
</evidence>
<organism evidence="1 2">
    <name type="scientific">Brassica napus</name>
    <name type="common">Rape</name>
    <dbReference type="NCBI Taxonomy" id="3708"/>
    <lineage>
        <taxon>Eukaryota</taxon>
        <taxon>Viridiplantae</taxon>
        <taxon>Streptophyta</taxon>
        <taxon>Embryophyta</taxon>
        <taxon>Tracheophyta</taxon>
        <taxon>Spermatophyta</taxon>
        <taxon>Magnoliopsida</taxon>
        <taxon>eudicotyledons</taxon>
        <taxon>Gunneridae</taxon>
        <taxon>Pentapetalae</taxon>
        <taxon>rosids</taxon>
        <taxon>malvids</taxon>
        <taxon>Brassicales</taxon>
        <taxon>Brassicaceae</taxon>
        <taxon>Brassiceae</taxon>
        <taxon>Brassica</taxon>
    </lineage>
</organism>
<name>A0A078H3W1_BRANA</name>
<evidence type="ECO:0000313" key="1">
    <source>
        <dbReference type="EMBL" id="CDY33340.1"/>
    </source>
</evidence>
<dbReference type="Proteomes" id="UP000028999">
    <property type="component" value="Unassembled WGS sequence"/>
</dbReference>
<dbReference type="AlphaFoldDB" id="A0A078H3W1"/>
<dbReference type="Gramene" id="CDY33340">
    <property type="protein sequence ID" value="CDY33340"/>
    <property type="gene ID" value="GSBRNA2T00054178001"/>
</dbReference>
<proteinExistence type="predicted"/>
<gene>
    <name evidence="1" type="primary">BnaC05g12430D</name>
    <name evidence="1" type="ORF">GSBRNA2T00054178001</name>
</gene>
<reference evidence="1 2" key="1">
    <citation type="journal article" date="2014" name="Science">
        <title>Plant genetics. Early allopolyploid evolution in the post-Neolithic Brassica napus oilseed genome.</title>
        <authorList>
            <person name="Chalhoub B."/>
            <person name="Denoeud F."/>
            <person name="Liu S."/>
            <person name="Parkin I.A."/>
            <person name="Tang H."/>
            <person name="Wang X."/>
            <person name="Chiquet J."/>
            <person name="Belcram H."/>
            <person name="Tong C."/>
            <person name="Samans B."/>
            <person name="Correa M."/>
            <person name="Da Silva C."/>
            <person name="Just J."/>
            <person name="Falentin C."/>
            <person name="Koh C.S."/>
            <person name="Le Clainche I."/>
            <person name="Bernard M."/>
            <person name="Bento P."/>
            <person name="Noel B."/>
            <person name="Labadie K."/>
            <person name="Alberti A."/>
            <person name="Charles M."/>
            <person name="Arnaud D."/>
            <person name="Guo H."/>
            <person name="Daviaud C."/>
            <person name="Alamery S."/>
            <person name="Jabbari K."/>
            <person name="Zhao M."/>
            <person name="Edger P.P."/>
            <person name="Chelaifa H."/>
            <person name="Tack D."/>
            <person name="Lassalle G."/>
            <person name="Mestiri I."/>
            <person name="Schnel N."/>
            <person name="Le Paslier M.C."/>
            <person name="Fan G."/>
            <person name="Renault V."/>
            <person name="Bayer P.E."/>
            <person name="Golicz A.A."/>
            <person name="Manoli S."/>
            <person name="Lee T.H."/>
            <person name="Thi V.H."/>
            <person name="Chalabi S."/>
            <person name="Hu Q."/>
            <person name="Fan C."/>
            <person name="Tollenaere R."/>
            <person name="Lu Y."/>
            <person name="Battail C."/>
            <person name="Shen J."/>
            <person name="Sidebottom C.H."/>
            <person name="Wang X."/>
            <person name="Canaguier A."/>
            <person name="Chauveau A."/>
            <person name="Berard A."/>
            <person name="Deniot G."/>
            <person name="Guan M."/>
            <person name="Liu Z."/>
            <person name="Sun F."/>
            <person name="Lim Y.P."/>
            <person name="Lyons E."/>
            <person name="Town C.D."/>
            <person name="Bancroft I."/>
            <person name="Wang X."/>
            <person name="Meng J."/>
            <person name="Ma J."/>
            <person name="Pires J.C."/>
            <person name="King G.J."/>
            <person name="Brunel D."/>
            <person name="Delourme R."/>
            <person name="Renard M."/>
            <person name="Aury J.M."/>
            <person name="Adams K.L."/>
            <person name="Batley J."/>
            <person name="Snowdon R.J."/>
            <person name="Tost J."/>
            <person name="Edwards D."/>
            <person name="Zhou Y."/>
            <person name="Hua W."/>
            <person name="Sharpe A.G."/>
            <person name="Paterson A.H."/>
            <person name="Guan C."/>
            <person name="Wincker P."/>
        </authorList>
    </citation>
    <scope>NUCLEOTIDE SEQUENCE [LARGE SCALE GENOMIC DNA]</scope>
    <source>
        <strain evidence="2">cv. Darmor-bzh</strain>
    </source>
</reference>
<dbReference type="EMBL" id="LK032312">
    <property type="protein sequence ID" value="CDY33340.1"/>
    <property type="molecule type" value="Genomic_DNA"/>
</dbReference>
<accession>A0A078H3W1</accession>
<keyword evidence="2" id="KW-1185">Reference proteome</keyword>
<sequence length="47" mass="5682">MSSSRLLRRSLVWRQMTNLHCLVSTNLKYLHLQVVIVYPHKRFTMHS</sequence>